<dbReference type="RefSeq" id="WP_340330094.1">
    <property type="nucleotide sequence ID" value="NZ_JAZHOF010000005.1"/>
</dbReference>
<keyword evidence="2" id="KW-1185">Reference proteome</keyword>
<gene>
    <name evidence="1" type="ORF">V3328_12950</name>
</gene>
<protein>
    <recommendedName>
        <fullName evidence="3">SGNH/GDSL hydrolase family protein</fullName>
    </recommendedName>
</protein>
<evidence type="ECO:0000313" key="1">
    <source>
        <dbReference type="EMBL" id="MEJ8572391.1"/>
    </source>
</evidence>
<organism evidence="1 2">
    <name type="scientific">Microbaculum marinum</name>
    <dbReference type="NCBI Taxonomy" id="1764581"/>
    <lineage>
        <taxon>Bacteria</taxon>
        <taxon>Pseudomonadati</taxon>
        <taxon>Pseudomonadota</taxon>
        <taxon>Alphaproteobacteria</taxon>
        <taxon>Hyphomicrobiales</taxon>
        <taxon>Tepidamorphaceae</taxon>
        <taxon>Microbaculum</taxon>
    </lineage>
</organism>
<sequence>MNPRLFVFGDSHTNPILQGFRALGPGISVRGGRLPLMGLYWPACFHTGADPLRFVGSDTQAEFQRYAASAGFDGGNVLDVGLPMVTSLSGMTPTANFFSWYEYHPVPGGARYFMSSQLLAVQLDHYYTHILDFYRRLAEAGKTVLFVVPPALRSNELHESELFHEVRHHITTAVGAVGVQIVDVTETTCDPSGMLRRQYWSDVDGDIFHANAEWGREVAGQCCRLLGLQV</sequence>
<dbReference type="EMBL" id="JAZHOF010000005">
    <property type="protein sequence ID" value="MEJ8572391.1"/>
    <property type="molecule type" value="Genomic_DNA"/>
</dbReference>
<dbReference type="AlphaFoldDB" id="A0AAW9RY79"/>
<evidence type="ECO:0000313" key="2">
    <source>
        <dbReference type="Proteomes" id="UP001378188"/>
    </source>
</evidence>
<comment type="caution">
    <text evidence="1">The sequence shown here is derived from an EMBL/GenBank/DDBJ whole genome shotgun (WGS) entry which is preliminary data.</text>
</comment>
<accession>A0AAW9RY79</accession>
<dbReference type="Proteomes" id="UP001378188">
    <property type="component" value="Unassembled WGS sequence"/>
</dbReference>
<evidence type="ECO:0008006" key="3">
    <source>
        <dbReference type="Google" id="ProtNLM"/>
    </source>
</evidence>
<reference evidence="1 2" key="1">
    <citation type="submission" date="2024-02" db="EMBL/GenBank/DDBJ databases">
        <title>Genome analysis and characterization of Microbaculum marinisediminis sp. nov., isolated from marine sediment.</title>
        <authorList>
            <person name="Du Z.-J."/>
            <person name="Ye Y.-Q."/>
            <person name="Zhang Z.-R."/>
            <person name="Yuan S.-M."/>
            <person name="Zhang X.-Y."/>
        </authorList>
    </citation>
    <scope>NUCLEOTIDE SEQUENCE [LARGE SCALE GENOMIC DNA]</scope>
    <source>
        <strain evidence="1 2">SDUM1044001</strain>
    </source>
</reference>
<proteinExistence type="predicted"/>
<name>A0AAW9RY79_9HYPH</name>